<feature type="domain" description="LTD" evidence="3">
    <location>
        <begin position="366"/>
        <end position="506"/>
    </location>
</feature>
<feature type="compositionally biased region" description="Low complexity" evidence="2">
    <location>
        <begin position="434"/>
        <end position="443"/>
    </location>
</feature>
<feature type="compositionally biased region" description="Low complexity" evidence="2">
    <location>
        <begin position="30"/>
        <end position="51"/>
    </location>
</feature>
<feature type="region of interest" description="Disordered" evidence="2">
    <location>
        <begin position="428"/>
        <end position="486"/>
    </location>
</feature>
<dbReference type="SUPFAM" id="SSF74853">
    <property type="entry name" value="Lamin A/C globular tail domain"/>
    <property type="match status" value="1"/>
</dbReference>
<evidence type="ECO:0000256" key="2">
    <source>
        <dbReference type="SAM" id="MobiDB-lite"/>
    </source>
</evidence>
<dbReference type="PANTHER" id="PTHR19956:SF5">
    <property type="entry name" value="LAMIN TAIL DOMAIN-CONTAINING PROTEIN 2"/>
    <property type="match status" value="1"/>
</dbReference>
<dbReference type="Proteomes" id="UP000504640">
    <property type="component" value="Unplaced"/>
</dbReference>
<accession>A0A6J3HC03</accession>
<dbReference type="InterPro" id="IPR052877">
    <property type="entry name" value="Lamin_tail_domain"/>
</dbReference>
<gene>
    <name evidence="5" type="primary">LMNTD2</name>
</gene>
<dbReference type="RefSeq" id="XP_032127387.1">
    <property type="nucleotide sequence ID" value="XM_032271496.1"/>
</dbReference>
<feature type="compositionally biased region" description="Basic and acidic residues" evidence="2">
    <location>
        <begin position="10"/>
        <end position="26"/>
    </location>
</feature>
<dbReference type="GeneID" id="116544896"/>
<dbReference type="GO" id="GO:0030527">
    <property type="term" value="F:structural constituent of chromatin"/>
    <property type="evidence" value="ECO:0007669"/>
    <property type="project" value="TreeGrafter"/>
</dbReference>
<reference evidence="5" key="1">
    <citation type="submission" date="2025-08" db="UniProtKB">
        <authorList>
            <consortium name="RefSeq"/>
        </authorList>
    </citation>
    <scope>IDENTIFICATION</scope>
    <source>
        <tissue evidence="5">Blood</tissue>
    </source>
</reference>
<dbReference type="InterPro" id="IPR036415">
    <property type="entry name" value="Lamin_tail_dom_sf"/>
</dbReference>
<dbReference type="CTD" id="256329"/>
<evidence type="ECO:0000259" key="3">
    <source>
        <dbReference type="PROSITE" id="PS51841"/>
    </source>
</evidence>
<evidence type="ECO:0000256" key="1">
    <source>
        <dbReference type="SAM" id="Coils"/>
    </source>
</evidence>
<feature type="compositionally biased region" description="Pro residues" evidence="2">
    <location>
        <begin position="566"/>
        <end position="590"/>
    </location>
</feature>
<dbReference type="PROSITE" id="PS51841">
    <property type="entry name" value="LTD"/>
    <property type="match status" value="1"/>
</dbReference>
<organism evidence="4 5">
    <name type="scientific">Sapajus apella</name>
    <name type="common">Brown-capped capuchin</name>
    <name type="synonym">Cebus apella</name>
    <dbReference type="NCBI Taxonomy" id="9515"/>
    <lineage>
        <taxon>Eukaryota</taxon>
        <taxon>Metazoa</taxon>
        <taxon>Chordata</taxon>
        <taxon>Craniata</taxon>
        <taxon>Vertebrata</taxon>
        <taxon>Euteleostomi</taxon>
        <taxon>Mammalia</taxon>
        <taxon>Eutheria</taxon>
        <taxon>Euarchontoglires</taxon>
        <taxon>Primates</taxon>
        <taxon>Haplorrhini</taxon>
        <taxon>Platyrrhini</taxon>
        <taxon>Cebidae</taxon>
        <taxon>Cebinae</taxon>
        <taxon>Sapajus</taxon>
    </lineage>
</organism>
<proteinExistence type="predicted"/>
<dbReference type="AlphaFoldDB" id="A0A6J3HC03"/>
<feature type="region of interest" description="Disordered" evidence="2">
    <location>
        <begin position="526"/>
        <end position="629"/>
    </location>
</feature>
<evidence type="ECO:0000313" key="5">
    <source>
        <dbReference type="RefSeq" id="XP_032127387.1"/>
    </source>
</evidence>
<feature type="region of interest" description="Disordered" evidence="2">
    <location>
        <begin position="1"/>
        <end position="64"/>
    </location>
</feature>
<dbReference type="PANTHER" id="PTHR19956">
    <property type="entry name" value="LAMIN TAIL DOMAIN-CONTAINING PROTEIN 2"/>
    <property type="match status" value="1"/>
</dbReference>
<name>A0A6J3HC03_SAPAP</name>
<keyword evidence="1" id="KW-0175">Coiled coil</keyword>
<feature type="region of interest" description="Disordered" evidence="2">
    <location>
        <begin position="307"/>
        <end position="371"/>
    </location>
</feature>
<sequence>MAPKSGPGAEEAKEEALLSPADRELVSGHLGPPAGTPAASATPTSLPDTTPHSSRVACSAHPQLAPESLDPRTLRLLWGQRELEIQALRWEVQNGRDTRLCHILQEVAGLPPKRSPHSQERLLQSRVQKLTLQLKEQKERAQWEKEYLEEQLLETTRRLQEVEAELQNFQKSCLLQLARSSWVGRMLRSQTGSVEVVTAGTLMDPSDLSENSQAPTGEGFRLEDVDWNSIAHRYPNLFTNMELDSQQKQPWPWPQLDTDSPGSPGKHSEGHHKTVNWGSLPCLGTSSSGGADSDSSSYQRGLPYHLLKASGHSPQGWGASSEQALVQARSSRKGSEDLQKTRSARHRKPVPAPELCTDPDCPGPEHPQSPTSSCLKIVAVSVREKLVRILNQSQQETADLGGAVLKQLVRGRPERLYRFPPATLLAPRHHITVRPGPRAQPGRPARPPLTRRSAPFQVWGEGPRNAKKPPCASSGREPKPSHSSRHCVTLLLGPKGEVLSEHRIPHCATPAPRVFVDYTDLSIDRFPLPEVEPGTDPCEPPGTPRRGRVREPRVGRRRPRWEPRVPGTPPPLQAPPPSNTVPRIPSPGRPQRPQVPSCRPESPGRPSAPAPCQARNPLGPLSTGRPPPS</sequence>
<dbReference type="InterPro" id="IPR001322">
    <property type="entry name" value="Lamin_tail_dom"/>
</dbReference>
<keyword evidence="4" id="KW-1185">Reference proteome</keyword>
<protein>
    <submittedName>
        <fullName evidence="5">Lamin tail domain-containing protein 2 isoform X1</fullName>
    </submittedName>
</protein>
<feature type="region of interest" description="Disordered" evidence="2">
    <location>
        <begin position="245"/>
        <end position="277"/>
    </location>
</feature>
<dbReference type="Gene3D" id="2.60.40.1260">
    <property type="entry name" value="Lamin Tail domain"/>
    <property type="match status" value="1"/>
</dbReference>
<dbReference type="GO" id="GO:0005638">
    <property type="term" value="C:lamin filament"/>
    <property type="evidence" value="ECO:0007669"/>
    <property type="project" value="TreeGrafter"/>
</dbReference>
<evidence type="ECO:0000313" key="4">
    <source>
        <dbReference type="Proteomes" id="UP000504640"/>
    </source>
</evidence>
<feature type="coiled-coil region" evidence="1">
    <location>
        <begin position="120"/>
        <end position="172"/>
    </location>
</feature>